<gene>
    <name evidence="2" type="ORF">FBF48_03755</name>
</gene>
<dbReference type="NCBIfam" id="NF010209">
    <property type="entry name" value="PRK13676.1-1"/>
    <property type="match status" value="1"/>
</dbReference>
<dbReference type="RefSeq" id="WP_139724026.1">
    <property type="nucleotide sequence ID" value="NZ_JAPVYH010000001.1"/>
</dbReference>
<dbReference type="HAMAP" id="MF_01526">
    <property type="entry name" value="UPF0342"/>
    <property type="match status" value="1"/>
</dbReference>
<dbReference type="Pfam" id="PF06133">
    <property type="entry name" value="Com_YlbF"/>
    <property type="match status" value="1"/>
</dbReference>
<evidence type="ECO:0000313" key="2">
    <source>
        <dbReference type="EMBL" id="TNF67801.1"/>
    </source>
</evidence>
<evidence type="ECO:0000313" key="3">
    <source>
        <dbReference type="Proteomes" id="UP000308186"/>
    </source>
</evidence>
<comment type="similarity">
    <text evidence="1">Belongs to the UPF0342 family.</text>
</comment>
<protein>
    <recommendedName>
        <fullName evidence="1">UPF0342 protein FBF48_03755</fullName>
    </recommendedName>
</protein>
<sequence>MTNIYDLANELERGIRALPEYNTLVEKKEAIAADAEASALFKEFTDFQEDFYAKMQAGTMPTAEEQAAVQELGQKVEANALLKEYLAAQQGLSVYLNDIERIIFKPLQELNS</sequence>
<comment type="caution">
    <text evidence="2">The sequence shown here is derived from an EMBL/GenBank/DDBJ whole genome shotgun (WGS) entry which is preliminary data.</text>
</comment>
<dbReference type="InterPro" id="IPR023378">
    <property type="entry name" value="YheA/YmcA-like_dom_sf"/>
</dbReference>
<dbReference type="SUPFAM" id="SSF158622">
    <property type="entry name" value="YheA/YmcA-like"/>
    <property type="match status" value="1"/>
</dbReference>
<organism evidence="2 3">
    <name type="scientific">Streptococcus salivarius</name>
    <dbReference type="NCBI Taxonomy" id="1304"/>
    <lineage>
        <taxon>Bacteria</taxon>
        <taxon>Bacillati</taxon>
        <taxon>Bacillota</taxon>
        <taxon>Bacilli</taxon>
        <taxon>Lactobacillales</taxon>
        <taxon>Streptococcaceae</taxon>
        <taxon>Streptococcus</taxon>
    </lineage>
</organism>
<dbReference type="AlphaFoldDB" id="A0AAX2V272"/>
<dbReference type="InterPro" id="IPR010368">
    <property type="entry name" value="Com_YlbF"/>
</dbReference>
<dbReference type="Gene3D" id="1.20.1500.10">
    <property type="entry name" value="YheA/YmcA-like"/>
    <property type="match status" value="1"/>
</dbReference>
<dbReference type="Proteomes" id="UP000308186">
    <property type="component" value="Unassembled WGS sequence"/>
</dbReference>
<reference evidence="2 3" key="1">
    <citation type="submission" date="2019-06" db="EMBL/GenBank/DDBJ databases">
        <title>Genome Announcement To Ensure Probiotic Safety of Streptococcus salivarius UBSS01.</title>
        <authorList>
            <person name="Sulthana A."/>
            <person name="Lakshmi S.G."/>
            <person name="Madempudi R.S."/>
        </authorList>
    </citation>
    <scope>NUCLEOTIDE SEQUENCE [LARGE SCALE GENOMIC DNA]</scope>
    <source>
        <strain evidence="2 3">UBSS01</strain>
    </source>
</reference>
<accession>A0AAX2V272</accession>
<dbReference type="EMBL" id="VDCW01000004">
    <property type="protein sequence ID" value="TNF67801.1"/>
    <property type="molecule type" value="Genomic_DNA"/>
</dbReference>
<proteinExistence type="inferred from homology"/>
<name>A0AAX2V272_STRSL</name>
<evidence type="ECO:0000256" key="1">
    <source>
        <dbReference type="HAMAP-Rule" id="MF_01526"/>
    </source>
</evidence>